<dbReference type="InterPro" id="IPR009057">
    <property type="entry name" value="Homeodomain-like_sf"/>
</dbReference>
<dbReference type="GO" id="GO:0003700">
    <property type="term" value="F:DNA-binding transcription factor activity"/>
    <property type="evidence" value="ECO:0007669"/>
    <property type="project" value="InterPro"/>
</dbReference>
<protein>
    <submittedName>
        <fullName evidence="5">AraC family ligand binding domain-containing protein</fullName>
    </submittedName>
</protein>
<dbReference type="Pfam" id="PF02311">
    <property type="entry name" value="AraC_binding"/>
    <property type="match status" value="1"/>
</dbReference>
<dbReference type="AlphaFoldDB" id="A0A9X2SDW6"/>
<dbReference type="GO" id="GO:0043565">
    <property type="term" value="F:sequence-specific DNA binding"/>
    <property type="evidence" value="ECO:0007669"/>
    <property type="project" value="InterPro"/>
</dbReference>
<dbReference type="InterPro" id="IPR020449">
    <property type="entry name" value="Tscrpt_reg_AraC-type_HTH"/>
</dbReference>
<dbReference type="PANTHER" id="PTHR43280">
    <property type="entry name" value="ARAC-FAMILY TRANSCRIPTIONAL REGULATOR"/>
    <property type="match status" value="1"/>
</dbReference>
<gene>
    <name evidence="5" type="ORF">NQZ67_26950</name>
</gene>
<dbReference type="InterPro" id="IPR018060">
    <property type="entry name" value="HTH_AraC"/>
</dbReference>
<evidence type="ECO:0000256" key="2">
    <source>
        <dbReference type="ARBA" id="ARBA00023125"/>
    </source>
</evidence>
<evidence type="ECO:0000256" key="1">
    <source>
        <dbReference type="ARBA" id="ARBA00023015"/>
    </source>
</evidence>
<keyword evidence="1" id="KW-0805">Transcription regulation</keyword>
<sequence>MFEFLPPNLHQLDLHLIQFGMEQCEPNHTVGPGVRDYYKIHCILEGEGDFEIAGNAYRLGPGDGFLITPGEVARYAADGTRPWRYCWIGFDGIKAATLLGQAGLSHESPVFSAADAAYYEGMIERMERTGSMKAGRVIRLTGLLYEWLSAIVEAQAGEPAFSEPRSRDRYVAQVVHLIETNYASRLAVADIARFVGLQRSYLNALFQEVMGCSIQQHLIAYRMRRAGDLLVTTQLSVGDIARSVGYDDPLLFSKMFRKTMGASPTDYRARSSHGG</sequence>
<keyword evidence="6" id="KW-1185">Reference proteome</keyword>
<dbReference type="CDD" id="cd06986">
    <property type="entry name" value="cupin_MmsR-like_N"/>
    <property type="match status" value="1"/>
</dbReference>
<evidence type="ECO:0000313" key="6">
    <source>
        <dbReference type="Proteomes" id="UP001141950"/>
    </source>
</evidence>
<keyword evidence="3" id="KW-0804">Transcription</keyword>
<feature type="domain" description="HTH araC/xylS-type" evidence="4">
    <location>
        <begin position="172"/>
        <end position="270"/>
    </location>
</feature>
<proteinExistence type="predicted"/>
<comment type="caution">
    <text evidence="5">The sequence shown here is derived from an EMBL/GenBank/DDBJ whole genome shotgun (WGS) entry which is preliminary data.</text>
</comment>
<dbReference type="InterPro" id="IPR014710">
    <property type="entry name" value="RmlC-like_jellyroll"/>
</dbReference>
<dbReference type="SUPFAM" id="SSF51215">
    <property type="entry name" value="Regulatory protein AraC"/>
    <property type="match status" value="1"/>
</dbReference>
<dbReference type="Proteomes" id="UP001141950">
    <property type="component" value="Unassembled WGS sequence"/>
</dbReference>
<evidence type="ECO:0000313" key="5">
    <source>
        <dbReference type="EMBL" id="MCR2807532.1"/>
    </source>
</evidence>
<evidence type="ECO:0000256" key="3">
    <source>
        <dbReference type="ARBA" id="ARBA00023163"/>
    </source>
</evidence>
<dbReference type="InterPro" id="IPR003313">
    <property type="entry name" value="AraC-bd"/>
</dbReference>
<dbReference type="PROSITE" id="PS01124">
    <property type="entry name" value="HTH_ARAC_FAMILY_2"/>
    <property type="match status" value="1"/>
</dbReference>
<dbReference type="InterPro" id="IPR037923">
    <property type="entry name" value="HTH-like"/>
</dbReference>
<dbReference type="RefSeq" id="WP_257452085.1">
    <property type="nucleotide sequence ID" value="NZ_JANIPJ010000028.1"/>
</dbReference>
<dbReference type="Pfam" id="PF12833">
    <property type="entry name" value="HTH_18"/>
    <property type="match status" value="1"/>
</dbReference>
<dbReference type="PANTHER" id="PTHR43280:SF2">
    <property type="entry name" value="HTH-TYPE TRANSCRIPTIONAL REGULATOR EXSA"/>
    <property type="match status" value="1"/>
</dbReference>
<dbReference type="PRINTS" id="PR00032">
    <property type="entry name" value="HTHARAC"/>
</dbReference>
<dbReference type="SUPFAM" id="SSF46689">
    <property type="entry name" value="Homeodomain-like"/>
    <property type="match status" value="2"/>
</dbReference>
<evidence type="ECO:0000259" key="4">
    <source>
        <dbReference type="PROSITE" id="PS01124"/>
    </source>
</evidence>
<dbReference type="SMART" id="SM00342">
    <property type="entry name" value="HTH_ARAC"/>
    <property type="match status" value="1"/>
</dbReference>
<keyword evidence="2" id="KW-0238">DNA-binding</keyword>
<organism evidence="5 6">
    <name type="scientific">Paenibacillus soyae</name>
    <dbReference type="NCBI Taxonomy" id="2969249"/>
    <lineage>
        <taxon>Bacteria</taxon>
        <taxon>Bacillati</taxon>
        <taxon>Bacillota</taxon>
        <taxon>Bacilli</taxon>
        <taxon>Bacillales</taxon>
        <taxon>Paenibacillaceae</taxon>
        <taxon>Paenibacillus</taxon>
    </lineage>
</organism>
<dbReference type="Gene3D" id="2.60.120.10">
    <property type="entry name" value="Jelly Rolls"/>
    <property type="match status" value="1"/>
</dbReference>
<name>A0A9X2SDW6_9BACL</name>
<accession>A0A9X2SDW6</accession>
<reference evidence="5" key="1">
    <citation type="submission" date="2022-08" db="EMBL/GenBank/DDBJ databases">
        <title>The genomic sequence of strain Paenibacillus sp. SCIV0701.</title>
        <authorList>
            <person name="Zhao H."/>
        </authorList>
    </citation>
    <scope>NUCLEOTIDE SEQUENCE</scope>
    <source>
        <strain evidence="5">SCIV0701</strain>
    </source>
</reference>
<dbReference type="Gene3D" id="1.10.10.60">
    <property type="entry name" value="Homeodomain-like"/>
    <property type="match status" value="1"/>
</dbReference>
<dbReference type="EMBL" id="JANIPJ010000028">
    <property type="protein sequence ID" value="MCR2807532.1"/>
    <property type="molecule type" value="Genomic_DNA"/>
</dbReference>